<proteinExistence type="predicted"/>
<evidence type="ECO:0000256" key="1">
    <source>
        <dbReference type="SAM" id="MobiDB-lite"/>
    </source>
</evidence>
<dbReference type="PROSITE" id="PS50880">
    <property type="entry name" value="TOPRIM"/>
    <property type="match status" value="1"/>
</dbReference>
<evidence type="ECO:0000313" key="4">
    <source>
        <dbReference type="Proteomes" id="UP000316541"/>
    </source>
</evidence>
<organism evidence="3 4">
    <name type="scientific">Microbispora hainanensis</name>
    <dbReference type="NCBI Taxonomy" id="568844"/>
    <lineage>
        <taxon>Bacteria</taxon>
        <taxon>Bacillati</taxon>
        <taxon>Actinomycetota</taxon>
        <taxon>Actinomycetes</taxon>
        <taxon>Streptosporangiales</taxon>
        <taxon>Streptosporangiaceae</taxon>
        <taxon>Microbispora</taxon>
    </lineage>
</organism>
<dbReference type="GO" id="GO:0006269">
    <property type="term" value="P:DNA replication, synthesis of primer"/>
    <property type="evidence" value="ECO:0007669"/>
    <property type="project" value="TreeGrafter"/>
</dbReference>
<protein>
    <submittedName>
        <fullName evidence="3">Toprim domain-containing protein</fullName>
    </submittedName>
</protein>
<dbReference type="Proteomes" id="UP000316541">
    <property type="component" value="Unassembled WGS sequence"/>
</dbReference>
<dbReference type="InterPro" id="IPR050219">
    <property type="entry name" value="DnaG_primase"/>
</dbReference>
<dbReference type="GO" id="GO:0005737">
    <property type="term" value="C:cytoplasm"/>
    <property type="evidence" value="ECO:0007669"/>
    <property type="project" value="TreeGrafter"/>
</dbReference>
<dbReference type="InterPro" id="IPR006171">
    <property type="entry name" value="TOPRIM_dom"/>
</dbReference>
<sequence>MLLAIHEHAERFFQARIATSWVPEYLRQRGFDDDVQRQWRIGYAPNEWRALTRHLRGLGFPDIAIEASGLARRTTRGMLIDFFRDRAMFPITERDATTIAFIGRSRTNEPKYLNSPNTPIYVKGRALFGLHMLSTGAKPVITEGPLDAIAVTVAGRGRLAGLALCGTSLTPDQVKTLDAAADLRASGVLVAFDGDRAGQQAAARSYSLLKDAGTAEALMLPSDWDPAAVLGDAGPKGLAALLRVRVRPLADLVTDAAIEPWHDSLQFAEGRVSALRAAGAAIATMAPRDVARQVARVAAQLNFDHATVTETTTDSVTARLALADFPTAPTPGSTTTRSYERRANERPLRGPTP</sequence>
<evidence type="ECO:0000313" key="3">
    <source>
        <dbReference type="EMBL" id="TQS23026.1"/>
    </source>
</evidence>
<feature type="domain" description="Toprim" evidence="2">
    <location>
        <begin position="137"/>
        <end position="221"/>
    </location>
</feature>
<reference evidence="3 4" key="1">
    <citation type="submission" date="2019-07" db="EMBL/GenBank/DDBJ databases">
        <title>Microbispora hainanensis DSM 45428.</title>
        <authorList>
            <person name="Thawai C."/>
        </authorList>
    </citation>
    <scope>NUCLEOTIDE SEQUENCE [LARGE SCALE GENOMIC DNA]</scope>
    <source>
        <strain evidence="3 4">DSM 45428</strain>
    </source>
</reference>
<dbReference type="SMART" id="SM00493">
    <property type="entry name" value="TOPRIM"/>
    <property type="match status" value="1"/>
</dbReference>
<dbReference type="AlphaFoldDB" id="A0A544Z1V1"/>
<name>A0A544Z1V1_9ACTN</name>
<dbReference type="InterPro" id="IPR037068">
    <property type="entry name" value="DNA_primase_core_N_sf"/>
</dbReference>
<dbReference type="CDD" id="cd03364">
    <property type="entry name" value="TOPRIM_DnaG_primases"/>
    <property type="match status" value="1"/>
</dbReference>
<dbReference type="InterPro" id="IPR013264">
    <property type="entry name" value="DNAG_N"/>
</dbReference>
<evidence type="ECO:0000259" key="2">
    <source>
        <dbReference type="PROSITE" id="PS50880"/>
    </source>
</evidence>
<dbReference type="InterPro" id="IPR034151">
    <property type="entry name" value="TOPRIM_DnaG_bac"/>
</dbReference>
<dbReference type="Gene3D" id="3.40.1360.10">
    <property type="match status" value="1"/>
</dbReference>
<dbReference type="PANTHER" id="PTHR30313">
    <property type="entry name" value="DNA PRIMASE"/>
    <property type="match status" value="1"/>
</dbReference>
<dbReference type="EMBL" id="VIRM01000005">
    <property type="protein sequence ID" value="TQS23026.1"/>
    <property type="molecule type" value="Genomic_DNA"/>
</dbReference>
<feature type="compositionally biased region" description="Basic and acidic residues" evidence="1">
    <location>
        <begin position="338"/>
        <end position="353"/>
    </location>
</feature>
<dbReference type="SUPFAM" id="SSF56731">
    <property type="entry name" value="DNA primase core"/>
    <property type="match status" value="1"/>
</dbReference>
<dbReference type="Pfam" id="PF08275">
    <property type="entry name" value="DNAG_N"/>
    <property type="match status" value="1"/>
</dbReference>
<dbReference type="PANTHER" id="PTHR30313:SF2">
    <property type="entry name" value="DNA PRIMASE"/>
    <property type="match status" value="1"/>
</dbReference>
<gene>
    <name evidence="3" type="ORF">FLX08_06750</name>
</gene>
<feature type="region of interest" description="Disordered" evidence="1">
    <location>
        <begin position="324"/>
        <end position="353"/>
    </location>
</feature>
<dbReference type="Gene3D" id="3.90.980.10">
    <property type="entry name" value="DNA primase, catalytic core, N-terminal domain"/>
    <property type="match status" value="1"/>
</dbReference>
<accession>A0A544Z1V1</accession>
<comment type="caution">
    <text evidence="3">The sequence shown here is derived from an EMBL/GenBank/DDBJ whole genome shotgun (WGS) entry which is preliminary data.</text>
</comment>
<dbReference type="Pfam" id="PF13155">
    <property type="entry name" value="Toprim_2"/>
    <property type="match status" value="1"/>
</dbReference>
<dbReference type="RefSeq" id="WP_142617321.1">
    <property type="nucleotide sequence ID" value="NZ_VIRM01000005.1"/>
</dbReference>